<dbReference type="InterPro" id="IPR023271">
    <property type="entry name" value="Aquaporin-like"/>
</dbReference>
<dbReference type="PANTHER" id="PTHR43829">
    <property type="entry name" value="AQUAPORIN OR AQUAGLYCEROPORIN RELATED"/>
    <property type="match status" value="1"/>
</dbReference>
<dbReference type="Pfam" id="PF00230">
    <property type="entry name" value="MIP"/>
    <property type="match status" value="1"/>
</dbReference>
<evidence type="ECO:0000256" key="5">
    <source>
        <dbReference type="ARBA" id="ARBA00022737"/>
    </source>
</evidence>
<evidence type="ECO:0000313" key="14">
    <source>
        <dbReference type="Proteomes" id="UP001276659"/>
    </source>
</evidence>
<evidence type="ECO:0000256" key="12">
    <source>
        <dbReference type="SAM" id="Phobius"/>
    </source>
</evidence>
<feature type="transmembrane region" description="Helical" evidence="12">
    <location>
        <begin position="325"/>
        <end position="345"/>
    </location>
</feature>
<keyword evidence="6 12" id="KW-1133">Transmembrane helix</keyword>
<comment type="caution">
    <text evidence="13">The sequence shown here is derived from an EMBL/GenBank/DDBJ whole genome shotgun (WGS) entry which is preliminary data.</text>
</comment>
<evidence type="ECO:0000256" key="1">
    <source>
        <dbReference type="ARBA" id="ARBA00004141"/>
    </source>
</evidence>
<comment type="catalytic activity">
    <reaction evidence="8">
        <text>H2O(in) = H2O(out)</text>
        <dbReference type="Rhea" id="RHEA:29667"/>
        <dbReference type="ChEBI" id="CHEBI:15377"/>
    </reaction>
</comment>
<evidence type="ECO:0000256" key="4">
    <source>
        <dbReference type="ARBA" id="ARBA00022692"/>
    </source>
</evidence>
<dbReference type="AlphaFoldDB" id="A0AAD9YZ55"/>
<dbReference type="GO" id="GO:0005886">
    <property type="term" value="C:plasma membrane"/>
    <property type="evidence" value="ECO:0007669"/>
    <property type="project" value="TreeGrafter"/>
</dbReference>
<feature type="transmembrane region" description="Helical" evidence="12">
    <location>
        <begin position="141"/>
        <end position="168"/>
    </location>
</feature>
<feature type="compositionally biased region" description="Basic and acidic residues" evidence="11">
    <location>
        <begin position="26"/>
        <end position="43"/>
    </location>
</feature>
<feature type="transmembrane region" description="Helical" evidence="12">
    <location>
        <begin position="277"/>
        <end position="298"/>
    </location>
</feature>
<feature type="transmembrane region" description="Helical" evidence="12">
    <location>
        <begin position="180"/>
        <end position="200"/>
    </location>
</feature>
<evidence type="ECO:0000256" key="3">
    <source>
        <dbReference type="ARBA" id="ARBA00022448"/>
    </source>
</evidence>
<accession>A0AAD9YZ55</accession>
<dbReference type="FunFam" id="1.20.1080.10:FF:000027">
    <property type="entry name" value="MIP aquaporin"/>
    <property type="match status" value="1"/>
</dbReference>
<dbReference type="InterPro" id="IPR050363">
    <property type="entry name" value="MIP/Aquaporin"/>
</dbReference>
<proteinExistence type="inferred from homology"/>
<dbReference type="InterPro" id="IPR000425">
    <property type="entry name" value="MIP"/>
</dbReference>
<gene>
    <name evidence="13" type="ORF">OEA41_010469</name>
</gene>
<evidence type="ECO:0000256" key="7">
    <source>
        <dbReference type="ARBA" id="ARBA00023136"/>
    </source>
</evidence>
<keyword evidence="3 10" id="KW-0813">Transport</keyword>
<dbReference type="Proteomes" id="UP001276659">
    <property type="component" value="Unassembled WGS sequence"/>
</dbReference>
<feature type="transmembrane region" description="Helical" evidence="12">
    <location>
        <begin position="240"/>
        <end position="257"/>
    </location>
</feature>
<name>A0AAD9YZ55_9LECA</name>
<keyword evidence="4 10" id="KW-0812">Transmembrane</keyword>
<comment type="subcellular location">
    <subcellularLocation>
        <location evidence="1">Membrane</location>
        <topology evidence="1">Multi-pass membrane protein</topology>
    </subcellularLocation>
</comment>
<keyword evidence="5" id="KW-0677">Repeat</keyword>
<dbReference type="CDD" id="cd00333">
    <property type="entry name" value="MIP"/>
    <property type="match status" value="1"/>
</dbReference>
<dbReference type="EMBL" id="JASNWA010000011">
    <property type="protein sequence ID" value="KAK3167342.1"/>
    <property type="molecule type" value="Genomic_DNA"/>
</dbReference>
<dbReference type="NCBIfam" id="TIGR00861">
    <property type="entry name" value="MIP"/>
    <property type="match status" value="1"/>
</dbReference>
<keyword evidence="7 12" id="KW-0472">Membrane</keyword>
<dbReference type="Gene3D" id="1.20.1080.10">
    <property type="entry name" value="Glycerol uptake facilitator protein"/>
    <property type="match status" value="1"/>
</dbReference>
<evidence type="ECO:0000313" key="13">
    <source>
        <dbReference type="EMBL" id="KAK3167342.1"/>
    </source>
</evidence>
<evidence type="ECO:0000256" key="10">
    <source>
        <dbReference type="RuleBase" id="RU000477"/>
    </source>
</evidence>
<dbReference type="PRINTS" id="PR02019">
    <property type="entry name" value="AQUAPORIN7"/>
</dbReference>
<dbReference type="GO" id="GO:0015254">
    <property type="term" value="F:glycerol channel activity"/>
    <property type="evidence" value="ECO:0007669"/>
    <property type="project" value="TreeGrafter"/>
</dbReference>
<dbReference type="SUPFAM" id="SSF81338">
    <property type="entry name" value="Aquaporin-like"/>
    <property type="match status" value="1"/>
</dbReference>
<comment type="similarity">
    <text evidence="2 10">Belongs to the MIP/aquaporin (TC 1.A.8) family.</text>
</comment>
<organism evidence="13 14">
    <name type="scientific">Lepraria neglecta</name>
    <dbReference type="NCBI Taxonomy" id="209136"/>
    <lineage>
        <taxon>Eukaryota</taxon>
        <taxon>Fungi</taxon>
        <taxon>Dikarya</taxon>
        <taxon>Ascomycota</taxon>
        <taxon>Pezizomycotina</taxon>
        <taxon>Lecanoromycetes</taxon>
        <taxon>OSLEUM clade</taxon>
        <taxon>Lecanoromycetidae</taxon>
        <taxon>Lecanorales</taxon>
        <taxon>Lecanorineae</taxon>
        <taxon>Stereocaulaceae</taxon>
        <taxon>Lepraria</taxon>
    </lineage>
</organism>
<evidence type="ECO:0000256" key="9">
    <source>
        <dbReference type="ARBA" id="ARBA00049405"/>
    </source>
</evidence>
<comment type="catalytic activity">
    <reaction evidence="9">
        <text>glycerol(in) = glycerol(out)</text>
        <dbReference type="Rhea" id="RHEA:29675"/>
        <dbReference type="ChEBI" id="CHEBI:17754"/>
    </reaction>
</comment>
<sequence>MATQPVNSENHDWQLANAQPEAPEESGSKESSTKHTQQEKPSSRGETLSSVRTYLGLHPHVPIDDEHEDLEHHELLWSRIRLTLREPFAEFFGVFIMVMFGDGSVAQVLLSSNSTGNAGTISTSAPGGAGYGNYQSISWGWGLGVMLGIYVAGDSGGFLNPAITFCFCLYRGLPWRRFPVYLVAQFLGGFVAAGVIYANYVNAINNYEGYGIRSVPPSKTATAGVFCTYPQPYLSKASQFFSEFITSTLLMFVIFALKDDSNQGAMGKTGAGHMFPLALFFLIFGLGACFGVETGYAINLARDFGPRLMSYILGYGPEVWTAGNYYFWVPIVASFLGCTFGGFLYDAFIYTGPESPINTPWLGLKRLVRPELPRKKRAKSAV</sequence>
<dbReference type="PRINTS" id="PR00783">
    <property type="entry name" value="MINTRINSICP"/>
</dbReference>
<dbReference type="GO" id="GO:0015250">
    <property type="term" value="F:water channel activity"/>
    <property type="evidence" value="ECO:0007669"/>
    <property type="project" value="TreeGrafter"/>
</dbReference>
<evidence type="ECO:0000256" key="8">
    <source>
        <dbReference type="ARBA" id="ARBA00034651"/>
    </source>
</evidence>
<feature type="transmembrane region" description="Helical" evidence="12">
    <location>
        <begin position="88"/>
        <end position="110"/>
    </location>
</feature>
<evidence type="ECO:0000256" key="2">
    <source>
        <dbReference type="ARBA" id="ARBA00006175"/>
    </source>
</evidence>
<evidence type="ECO:0000256" key="11">
    <source>
        <dbReference type="SAM" id="MobiDB-lite"/>
    </source>
</evidence>
<evidence type="ECO:0008006" key="15">
    <source>
        <dbReference type="Google" id="ProtNLM"/>
    </source>
</evidence>
<evidence type="ECO:0000256" key="6">
    <source>
        <dbReference type="ARBA" id="ARBA00022989"/>
    </source>
</evidence>
<protein>
    <recommendedName>
        <fullName evidence="15">Aquaporin</fullName>
    </recommendedName>
</protein>
<keyword evidence="14" id="KW-1185">Reference proteome</keyword>
<feature type="region of interest" description="Disordered" evidence="11">
    <location>
        <begin position="1"/>
        <end position="47"/>
    </location>
</feature>
<dbReference type="PANTHER" id="PTHR43829:SF9">
    <property type="entry name" value="AQUAPORIN-9"/>
    <property type="match status" value="1"/>
</dbReference>
<reference evidence="13" key="1">
    <citation type="submission" date="2022-11" db="EMBL/GenBank/DDBJ databases">
        <title>Chromosomal genome sequence assembly and mating type (MAT) locus characterization of the leprose asexual lichenized fungus Lepraria neglecta (Nyl.) Erichsen.</title>
        <authorList>
            <person name="Allen J.L."/>
            <person name="Pfeffer B."/>
        </authorList>
    </citation>
    <scope>NUCLEOTIDE SEQUENCE</scope>
    <source>
        <strain evidence="13">Allen 5258</strain>
    </source>
</reference>